<reference evidence="3 4" key="1">
    <citation type="journal article" date="2019" name="Environ. Microbiol.">
        <title>At the nexus of three kingdoms: the genome of the mycorrhizal fungus Gigaspora margarita provides insights into plant, endobacterial and fungal interactions.</title>
        <authorList>
            <person name="Venice F."/>
            <person name="Ghignone S."/>
            <person name="Salvioli di Fossalunga A."/>
            <person name="Amselem J."/>
            <person name="Novero M."/>
            <person name="Xianan X."/>
            <person name="Sedzielewska Toro K."/>
            <person name="Morin E."/>
            <person name="Lipzen A."/>
            <person name="Grigoriev I.V."/>
            <person name="Henrissat B."/>
            <person name="Martin F.M."/>
            <person name="Bonfante P."/>
        </authorList>
    </citation>
    <scope>NUCLEOTIDE SEQUENCE [LARGE SCALE GENOMIC DNA]</scope>
    <source>
        <strain evidence="3 4">BEG34</strain>
    </source>
</reference>
<evidence type="ECO:0000313" key="3">
    <source>
        <dbReference type="EMBL" id="KAF0541195.1"/>
    </source>
</evidence>
<dbReference type="InterPro" id="IPR015943">
    <property type="entry name" value="WD40/YVTN_repeat-like_dom_sf"/>
</dbReference>
<sequence>MTSSSDNSHVEISVVEPPDINKNKILEIACSPNLKYVAALYENNDISLWSIVSQESQEELLTNIKTINIDNICINEEINAISDNQYKTIRKIFAISNNKQVSISLKRNNAYNFKFFDFETEKEKKLTFPDCQKEIDILSFRDNGNIIMVNAKYYRAYVFSSKEKNNIITWVCKSMIELQYFKKLYITPKGKLILFNDTINEITMWDIDNLSAKTRILIEWCHELQHIEISDDEELLVVCAEEKKYKKKNLYVFSTETGINLSSFSTKLAIDRFHLIASSKGERLLFRYTNISGKSAFNLLDPYNLKNSINANKLFENKQIQGQYIIKSDKIIYANDGEVLIKKLVDDDWVEYLRKELKDTNGITTPSKNTIDLITKIINEKNYNPPYSNEFEGKFLRWGLELDDKSVVLTVIDFNYRTNKWNPDDKKKQLEILPSLNINGNHYIIHCEVLENDVFVTITRIGVIIWTYKASNIKMLYYWNDWNDHLEKFDFEKAKLKILAENWTSGRILPASSYGTILKNLHLKFGDNELFDDFLRSHIEDEFYLTCYGKDLMKTLIEQKDDKWIRSIGTGCINKCLQDNNHLISKINLLSIIFENFNELSENHPAFIASALSLIGFVVPSTFVNPKSTSSHLSKYGRYYHLYNTSFINISTSILWDCWISFQKNFQNSFQNFKDSHPHFRDLIVKPISKFIVKPISKFIVQPVIDFYDVGHSTTILAIPLPNFVSYSKKYSPWRELVLPTPNPFTYSNKVEVINEEFYRYLNGEALLKFKWNTYGRKYYLLIWAIYTVFLCCFVIAASFYKNISQTILSILLYTTICLGIWHLFFELSQFIFSPLSYMASAWNFFDLGAILLPMISSIIWLRNNEMPTEWATFSTLLLEIKFLLFFRAIEFSGDYFSMILGVAQRGFSFLIILGFIIVAFAHSLHLLLRPTVDVSLDYPSYSDDPNDPWNLASTYNTIDPNGTIEDSSSLIEPPTATTNMFMLMGSAIAAVYIMLTGDTTPISYWDLDSDPALLILAILFSFVATVYLMNLFIGVLSN</sequence>
<dbReference type="EMBL" id="WTPW01000155">
    <property type="protein sequence ID" value="KAF0541195.1"/>
    <property type="molecule type" value="Genomic_DNA"/>
</dbReference>
<dbReference type="SUPFAM" id="SSF82171">
    <property type="entry name" value="DPP6 N-terminal domain-like"/>
    <property type="match status" value="1"/>
</dbReference>
<keyword evidence="1" id="KW-0677">Repeat</keyword>
<name>A0A8H4AX37_GIGMA</name>
<feature type="transmembrane region" description="Helical" evidence="2">
    <location>
        <begin position="981"/>
        <end position="1001"/>
    </location>
</feature>
<dbReference type="Gene3D" id="2.130.10.10">
    <property type="entry name" value="YVTN repeat-like/Quinoprotein amine dehydrogenase"/>
    <property type="match status" value="1"/>
</dbReference>
<keyword evidence="4" id="KW-1185">Reference proteome</keyword>
<feature type="transmembrane region" description="Helical" evidence="2">
    <location>
        <begin position="908"/>
        <end position="929"/>
    </location>
</feature>
<dbReference type="PANTHER" id="PTHR10582">
    <property type="entry name" value="TRANSIENT RECEPTOR POTENTIAL ION CHANNEL PROTEIN"/>
    <property type="match status" value="1"/>
</dbReference>
<organism evidence="3 4">
    <name type="scientific">Gigaspora margarita</name>
    <dbReference type="NCBI Taxonomy" id="4874"/>
    <lineage>
        <taxon>Eukaryota</taxon>
        <taxon>Fungi</taxon>
        <taxon>Fungi incertae sedis</taxon>
        <taxon>Mucoromycota</taxon>
        <taxon>Glomeromycotina</taxon>
        <taxon>Glomeromycetes</taxon>
        <taxon>Diversisporales</taxon>
        <taxon>Gigasporaceae</taxon>
        <taxon>Gigaspora</taxon>
    </lineage>
</organism>
<dbReference type="Proteomes" id="UP000439903">
    <property type="component" value="Unassembled WGS sequence"/>
</dbReference>
<dbReference type="GO" id="GO:0005216">
    <property type="term" value="F:monoatomic ion channel activity"/>
    <property type="evidence" value="ECO:0007669"/>
    <property type="project" value="InterPro"/>
</dbReference>
<feature type="transmembrane region" description="Helical" evidence="2">
    <location>
        <begin position="779"/>
        <end position="801"/>
    </location>
</feature>
<gene>
    <name evidence="3" type="ORF">F8M41_005673</name>
</gene>
<evidence type="ECO:0000256" key="1">
    <source>
        <dbReference type="ARBA" id="ARBA00022737"/>
    </source>
</evidence>
<accession>A0A8H4AX37</accession>
<feature type="transmembrane region" description="Helical" evidence="2">
    <location>
        <begin position="868"/>
        <end position="887"/>
    </location>
</feature>
<feature type="transmembrane region" description="Helical" evidence="2">
    <location>
        <begin position="838"/>
        <end position="862"/>
    </location>
</feature>
<keyword evidence="2" id="KW-0472">Membrane</keyword>
<keyword evidence="3" id="KW-0675">Receptor</keyword>
<dbReference type="AlphaFoldDB" id="A0A8H4AX37"/>
<dbReference type="GO" id="GO:0098703">
    <property type="term" value="P:calcium ion import across plasma membrane"/>
    <property type="evidence" value="ECO:0007669"/>
    <property type="project" value="TreeGrafter"/>
</dbReference>
<comment type="caution">
    <text evidence="3">The sequence shown here is derived from an EMBL/GenBank/DDBJ whole genome shotgun (WGS) entry which is preliminary data.</text>
</comment>
<keyword evidence="2" id="KW-0812">Transmembrane</keyword>
<feature type="transmembrane region" description="Helical" evidence="2">
    <location>
        <begin position="1013"/>
        <end position="1037"/>
    </location>
</feature>
<dbReference type="OrthoDB" id="2352140at2759"/>
<feature type="transmembrane region" description="Helical" evidence="2">
    <location>
        <begin position="807"/>
        <end position="826"/>
    </location>
</feature>
<keyword evidence="2" id="KW-1133">Transmembrane helix</keyword>
<dbReference type="PANTHER" id="PTHR10582:SF2">
    <property type="entry name" value="INACTIVE"/>
    <property type="match status" value="1"/>
</dbReference>
<dbReference type="InterPro" id="IPR024862">
    <property type="entry name" value="TRPV"/>
</dbReference>
<evidence type="ECO:0000256" key="2">
    <source>
        <dbReference type="SAM" id="Phobius"/>
    </source>
</evidence>
<dbReference type="GO" id="GO:0005886">
    <property type="term" value="C:plasma membrane"/>
    <property type="evidence" value="ECO:0007669"/>
    <property type="project" value="TreeGrafter"/>
</dbReference>
<proteinExistence type="predicted"/>
<evidence type="ECO:0000313" key="4">
    <source>
        <dbReference type="Proteomes" id="UP000439903"/>
    </source>
</evidence>
<protein>
    <submittedName>
        <fullName evidence="3">Transient receptor potential cation channel subfamily a member 1-like</fullName>
    </submittedName>
</protein>